<keyword evidence="2" id="KW-1185">Reference proteome</keyword>
<dbReference type="Proteomes" id="UP000765509">
    <property type="component" value="Unassembled WGS sequence"/>
</dbReference>
<evidence type="ECO:0000313" key="2">
    <source>
        <dbReference type="Proteomes" id="UP000765509"/>
    </source>
</evidence>
<protein>
    <submittedName>
        <fullName evidence="1">Uncharacterized protein</fullName>
    </submittedName>
</protein>
<evidence type="ECO:0000313" key="1">
    <source>
        <dbReference type="EMBL" id="MBW0538980.1"/>
    </source>
</evidence>
<gene>
    <name evidence="1" type="ORF">O181_078695</name>
</gene>
<accession>A0A9Q3FDB3</accession>
<organism evidence="1 2">
    <name type="scientific">Austropuccinia psidii MF-1</name>
    <dbReference type="NCBI Taxonomy" id="1389203"/>
    <lineage>
        <taxon>Eukaryota</taxon>
        <taxon>Fungi</taxon>
        <taxon>Dikarya</taxon>
        <taxon>Basidiomycota</taxon>
        <taxon>Pucciniomycotina</taxon>
        <taxon>Pucciniomycetes</taxon>
        <taxon>Pucciniales</taxon>
        <taxon>Sphaerophragmiaceae</taxon>
        <taxon>Austropuccinia</taxon>
    </lineage>
</organism>
<name>A0A9Q3FDB3_9BASI</name>
<dbReference type="AlphaFoldDB" id="A0A9Q3FDB3"/>
<comment type="caution">
    <text evidence="1">The sequence shown here is derived from an EMBL/GenBank/DDBJ whole genome shotgun (WGS) entry which is preliminary data.</text>
</comment>
<sequence length="97" mass="11064">MPTDTTKRRCFDLMYGNTPTDTPKRHFFDLHVGADAYTPRRPFLDERYPLKQTHLVGRRLCTEGVQVSHASEVFGHAKAALEMYMMQLGGSLNGQTF</sequence>
<dbReference type="EMBL" id="AVOT02043561">
    <property type="protein sequence ID" value="MBW0538980.1"/>
    <property type="molecule type" value="Genomic_DNA"/>
</dbReference>
<proteinExistence type="predicted"/>
<reference evidence="1" key="1">
    <citation type="submission" date="2021-03" db="EMBL/GenBank/DDBJ databases">
        <title>Draft genome sequence of rust myrtle Austropuccinia psidii MF-1, a brazilian biotype.</title>
        <authorList>
            <person name="Quecine M.C."/>
            <person name="Pachon D.M.R."/>
            <person name="Bonatelli M.L."/>
            <person name="Correr F.H."/>
            <person name="Franceschini L.M."/>
            <person name="Leite T.F."/>
            <person name="Margarido G.R.A."/>
            <person name="Almeida C.A."/>
            <person name="Ferrarezi J.A."/>
            <person name="Labate C.A."/>
        </authorList>
    </citation>
    <scope>NUCLEOTIDE SEQUENCE</scope>
    <source>
        <strain evidence="1">MF-1</strain>
    </source>
</reference>